<organism evidence="4 5">
    <name type="scientific">Thalassotalea marina</name>
    <dbReference type="NCBI Taxonomy" id="1673741"/>
    <lineage>
        <taxon>Bacteria</taxon>
        <taxon>Pseudomonadati</taxon>
        <taxon>Pseudomonadota</taxon>
        <taxon>Gammaproteobacteria</taxon>
        <taxon>Alteromonadales</taxon>
        <taxon>Colwelliaceae</taxon>
        <taxon>Thalassotalea</taxon>
    </lineage>
</organism>
<feature type="domain" description="Beta-lactamase-related" evidence="3">
    <location>
        <begin position="43"/>
        <end position="352"/>
    </location>
</feature>
<evidence type="ECO:0000256" key="2">
    <source>
        <dbReference type="SAM" id="SignalP"/>
    </source>
</evidence>
<keyword evidence="2" id="KW-0732">Signal</keyword>
<feature type="coiled-coil region" evidence="1">
    <location>
        <begin position="378"/>
        <end position="405"/>
    </location>
</feature>
<accession>A0A919BF85</accession>
<dbReference type="Gene3D" id="3.40.710.10">
    <property type="entry name" value="DD-peptidase/beta-lactamase superfamily"/>
    <property type="match status" value="1"/>
</dbReference>
<comment type="caution">
    <text evidence="4">The sequence shown here is derived from an EMBL/GenBank/DDBJ whole genome shotgun (WGS) entry which is preliminary data.</text>
</comment>
<dbReference type="RefSeq" id="WP_189767938.1">
    <property type="nucleotide sequence ID" value="NZ_BNCK01000002.1"/>
</dbReference>
<dbReference type="AlphaFoldDB" id="A0A919BF85"/>
<keyword evidence="5" id="KW-1185">Reference proteome</keyword>
<evidence type="ECO:0000313" key="5">
    <source>
        <dbReference type="Proteomes" id="UP000623842"/>
    </source>
</evidence>
<dbReference type="PANTHER" id="PTHR46825">
    <property type="entry name" value="D-ALANYL-D-ALANINE-CARBOXYPEPTIDASE/ENDOPEPTIDASE AMPH"/>
    <property type="match status" value="1"/>
</dbReference>
<dbReference type="Proteomes" id="UP000623842">
    <property type="component" value="Unassembled WGS sequence"/>
</dbReference>
<feature type="chain" id="PRO_5036788444" description="Beta-lactamase-related domain-containing protein" evidence="2">
    <location>
        <begin position="22"/>
        <end position="496"/>
    </location>
</feature>
<dbReference type="EMBL" id="BNCK01000002">
    <property type="protein sequence ID" value="GHF84707.1"/>
    <property type="molecule type" value="Genomic_DNA"/>
</dbReference>
<dbReference type="InterPro" id="IPR001466">
    <property type="entry name" value="Beta-lactam-related"/>
</dbReference>
<name>A0A919BF85_9GAMM</name>
<proteinExistence type="predicted"/>
<reference evidence="4" key="2">
    <citation type="submission" date="2020-09" db="EMBL/GenBank/DDBJ databases">
        <authorList>
            <person name="Sun Q."/>
            <person name="Kim S."/>
        </authorList>
    </citation>
    <scope>NUCLEOTIDE SEQUENCE</scope>
    <source>
        <strain evidence="4">KCTC 42731</strain>
    </source>
</reference>
<keyword evidence="1" id="KW-0175">Coiled coil</keyword>
<evidence type="ECO:0000259" key="3">
    <source>
        <dbReference type="Pfam" id="PF00144"/>
    </source>
</evidence>
<sequence length="496" mass="55579">MKVIKTFTALCFAAGMTTSNATDFSEVTNLVNDMKQQTNFPYGTAIAVVKGDEIIYQGYFGYSDIENKTEVNAATPFYIASITKPYFALSMLLKEQQGQIDESTTMATLFPKLNFANIDAKQVTVKHLLSHTMGIDNSPLAMISAYRGGHSLTERQQLVANSYPNSQAPLGTFDYSNVGYNILSVWVDQTEQMPWQTLLDKTVFQPLSLAHTSAFISDIDKKHWQKTKPYSISKPEQEPLYLSKYNDTMHSAGGMVSSAKDMASFLIAQLNQGKVNGKQVFPVEVIKKSQQPLASLNKSYGEFKREQYAWGWYVGPYLNETLYHHFGGYAGTHSHLSFMPEKNIGVVILNNEDMLSSKFTGIIAKQIYSLLLDDKNANITAKAEANTLRNKLNQLSLQLAKQQKKLAERKWQLSLEKHSYTGSYKHPLLGEVLITKDDNNSLNVSWGHLSTIATAYTKPDTMRVELIPNNGEIIQFSVNNQQVTGLTYDNVVFVKN</sequence>
<dbReference type="InterPro" id="IPR050491">
    <property type="entry name" value="AmpC-like"/>
</dbReference>
<dbReference type="InterPro" id="IPR012338">
    <property type="entry name" value="Beta-lactam/transpept-like"/>
</dbReference>
<dbReference type="SUPFAM" id="SSF56601">
    <property type="entry name" value="beta-lactamase/transpeptidase-like"/>
    <property type="match status" value="1"/>
</dbReference>
<reference evidence="4" key="1">
    <citation type="journal article" date="2014" name="Int. J. Syst. Evol. Microbiol.">
        <title>Complete genome sequence of Corynebacterium casei LMG S-19264T (=DSM 44701T), isolated from a smear-ripened cheese.</title>
        <authorList>
            <consortium name="US DOE Joint Genome Institute (JGI-PGF)"/>
            <person name="Walter F."/>
            <person name="Albersmeier A."/>
            <person name="Kalinowski J."/>
            <person name="Ruckert C."/>
        </authorList>
    </citation>
    <scope>NUCLEOTIDE SEQUENCE</scope>
    <source>
        <strain evidence="4">KCTC 42731</strain>
    </source>
</reference>
<protein>
    <recommendedName>
        <fullName evidence="3">Beta-lactamase-related domain-containing protein</fullName>
    </recommendedName>
</protein>
<dbReference type="PANTHER" id="PTHR46825:SF15">
    <property type="entry name" value="BETA-LACTAMASE-RELATED DOMAIN-CONTAINING PROTEIN"/>
    <property type="match status" value="1"/>
</dbReference>
<dbReference type="Pfam" id="PF00144">
    <property type="entry name" value="Beta-lactamase"/>
    <property type="match status" value="1"/>
</dbReference>
<evidence type="ECO:0000256" key="1">
    <source>
        <dbReference type="SAM" id="Coils"/>
    </source>
</evidence>
<gene>
    <name evidence="4" type="ORF">GCM10017161_10220</name>
</gene>
<dbReference type="Gene3D" id="2.40.128.600">
    <property type="match status" value="1"/>
</dbReference>
<feature type="signal peptide" evidence="2">
    <location>
        <begin position="1"/>
        <end position="21"/>
    </location>
</feature>
<evidence type="ECO:0000313" key="4">
    <source>
        <dbReference type="EMBL" id="GHF84707.1"/>
    </source>
</evidence>